<dbReference type="InterPro" id="IPR015421">
    <property type="entry name" value="PyrdxlP-dep_Trfase_major"/>
</dbReference>
<dbReference type="InterPro" id="IPR004839">
    <property type="entry name" value="Aminotransferase_I/II_large"/>
</dbReference>
<dbReference type="GO" id="GO:0030170">
    <property type="term" value="F:pyridoxal phosphate binding"/>
    <property type="evidence" value="ECO:0007669"/>
    <property type="project" value="InterPro"/>
</dbReference>
<evidence type="ECO:0000256" key="2">
    <source>
        <dbReference type="ARBA" id="ARBA00022576"/>
    </source>
</evidence>
<protein>
    <recommendedName>
        <fullName evidence="5">Aminotransferase class I/classII large domain-containing protein</fullName>
    </recommendedName>
</protein>
<proteinExistence type="predicted"/>
<evidence type="ECO:0000259" key="5">
    <source>
        <dbReference type="Pfam" id="PF00155"/>
    </source>
</evidence>
<dbReference type="AlphaFoldDB" id="A0A382I472"/>
<dbReference type="InterPro" id="IPR015424">
    <property type="entry name" value="PyrdxlP-dep_Trfase"/>
</dbReference>
<keyword evidence="3" id="KW-0808">Transferase</keyword>
<dbReference type="PANTHER" id="PTHR42885">
    <property type="entry name" value="HISTIDINOL-PHOSPHATE AMINOTRANSFERASE-RELATED"/>
    <property type="match status" value="1"/>
</dbReference>
<sequence length="250" mass="28802">MITPTFRKINLDAYKPGRSISKINKKVIKLSANESALGIGKRVQKVLKTFDKKISKYPDSKFKALTHLISKKYKCNQNQIICGSGSDEIIQMLCQLFLKKGDEVIVPKYSFLMYRIYAKIVDAKVIFSKEINFKISIKEIIKKVTKKTKIVFLANPNNPTGTYIDNNELVKLRKKLSSRVLLVVDDAYFEYMVNKDYKSGLEIFKNKKNVFILRTFSKIHGLASLRIGWGYGDKKIINELYKIKPPFNVN</sequence>
<keyword evidence="2" id="KW-0032">Aminotransferase</keyword>
<dbReference type="SUPFAM" id="SSF53383">
    <property type="entry name" value="PLP-dependent transferases"/>
    <property type="match status" value="1"/>
</dbReference>
<dbReference type="Gene3D" id="3.90.1150.10">
    <property type="entry name" value="Aspartate Aminotransferase, domain 1"/>
    <property type="match status" value="1"/>
</dbReference>
<feature type="non-terminal residue" evidence="6">
    <location>
        <position position="250"/>
    </location>
</feature>
<accession>A0A382I472</accession>
<dbReference type="InterPro" id="IPR015422">
    <property type="entry name" value="PyrdxlP-dep_Trfase_small"/>
</dbReference>
<dbReference type="EMBL" id="UINC01065126">
    <property type="protein sequence ID" value="SVB94450.1"/>
    <property type="molecule type" value="Genomic_DNA"/>
</dbReference>
<comment type="cofactor">
    <cofactor evidence="1">
        <name>pyridoxal 5'-phosphate</name>
        <dbReference type="ChEBI" id="CHEBI:597326"/>
    </cofactor>
</comment>
<feature type="domain" description="Aminotransferase class I/classII large" evidence="5">
    <location>
        <begin position="25"/>
        <end position="249"/>
    </location>
</feature>
<dbReference type="PANTHER" id="PTHR42885:SF2">
    <property type="entry name" value="HISTIDINOL-PHOSPHATE AMINOTRANSFERASE"/>
    <property type="match status" value="1"/>
</dbReference>
<evidence type="ECO:0000256" key="3">
    <source>
        <dbReference type="ARBA" id="ARBA00022679"/>
    </source>
</evidence>
<name>A0A382I472_9ZZZZ</name>
<dbReference type="CDD" id="cd00609">
    <property type="entry name" value="AAT_like"/>
    <property type="match status" value="1"/>
</dbReference>
<evidence type="ECO:0000256" key="1">
    <source>
        <dbReference type="ARBA" id="ARBA00001933"/>
    </source>
</evidence>
<gene>
    <name evidence="6" type="ORF">METZ01_LOCUS247304</name>
</gene>
<dbReference type="GO" id="GO:0008483">
    <property type="term" value="F:transaminase activity"/>
    <property type="evidence" value="ECO:0007669"/>
    <property type="project" value="UniProtKB-KW"/>
</dbReference>
<keyword evidence="4" id="KW-0663">Pyridoxal phosphate</keyword>
<evidence type="ECO:0000256" key="4">
    <source>
        <dbReference type="ARBA" id="ARBA00022898"/>
    </source>
</evidence>
<reference evidence="6" key="1">
    <citation type="submission" date="2018-05" db="EMBL/GenBank/DDBJ databases">
        <authorList>
            <person name="Lanie J.A."/>
            <person name="Ng W.-L."/>
            <person name="Kazmierczak K.M."/>
            <person name="Andrzejewski T.M."/>
            <person name="Davidsen T.M."/>
            <person name="Wayne K.J."/>
            <person name="Tettelin H."/>
            <person name="Glass J.I."/>
            <person name="Rusch D."/>
            <person name="Podicherti R."/>
            <person name="Tsui H.-C.T."/>
            <person name="Winkler M.E."/>
        </authorList>
    </citation>
    <scope>NUCLEOTIDE SEQUENCE</scope>
</reference>
<evidence type="ECO:0000313" key="6">
    <source>
        <dbReference type="EMBL" id="SVB94450.1"/>
    </source>
</evidence>
<dbReference type="Pfam" id="PF00155">
    <property type="entry name" value="Aminotran_1_2"/>
    <property type="match status" value="1"/>
</dbReference>
<organism evidence="6">
    <name type="scientific">marine metagenome</name>
    <dbReference type="NCBI Taxonomy" id="408172"/>
    <lineage>
        <taxon>unclassified sequences</taxon>
        <taxon>metagenomes</taxon>
        <taxon>ecological metagenomes</taxon>
    </lineage>
</organism>
<dbReference type="Gene3D" id="3.40.640.10">
    <property type="entry name" value="Type I PLP-dependent aspartate aminotransferase-like (Major domain)"/>
    <property type="match status" value="1"/>
</dbReference>